<evidence type="ECO:0000259" key="3">
    <source>
        <dbReference type="Pfam" id="PF13224"/>
    </source>
</evidence>
<keyword evidence="1" id="KW-0175">Coiled coil</keyword>
<reference evidence="5" key="1">
    <citation type="journal article" date="2019" name="Int. J. Syst. Evol. Microbiol.">
        <title>The Global Catalogue of Microorganisms (GCM) 10K type strain sequencing project: providing services to taxonomists for standard genome sequencing and annotation.</title>
        <authorList>
            <consortium name="The Broad Institute Genomics Platform"/>
            <consortium name="The Broad Institute Genome Sequencing Center for Infectious Disease"/>
            <person name="Wu L."/>
            <person name="Ma J."/>
        </authorList>
    </citation>
    <scope>NUCLEOTIDE SEQUENCE [LARGE SCALE GENOMIC DNA]</scope>
    <source>
        <strain evidence="5">CCM 8653</strain>
    </source>
</reference>
<protein>
    <submittedName>
        <fullName evidence="4">LPS kinase</fullName>
    </submittedName>
</protein>
<evidence type="ECO:0000256" key="2">
    <source>
        <dbReference type="SAM" id="MobiDB-lite"/>
    </source>
</evidence>
<evidence type="ECO:0000313" key="4">
    <source>
        <dbReference type="EMBL" id="GGI05569.1"/>
    </source>
</evidence>
<dbReference type="Proteomes" id="UP000632535">
    <property type="component" value="Unassembled WGS sequence"/>
</dbReference>
<dbReference type="InterPro" id="IPR011009">
    <property type="entry name" value="Kinase-like_dom_sf"/>
</dbReference>
<keyword evidence="4" id="KW-0808">Transferase</keyword>
<feature type="coiled-coil region" evidence="1">
    <location>
        <begin position="300"/>
        <end position="327"/>
    </location>
</feature>
<gene>
    <name evidence="4" type="ORF">GCM10007368_06810</name>
</gene>
<keyword evidence="4" id="KW-0418">Kinase</keyword>
<accession>A0ABQ2B1E7</accession>
<dbReference type="SUPFAM" id="SSF56112">
    <property type="entry name" value="Protein kinase-like (PK-like)"/>
    <property type="match status" value="1"/>
</dbReference>
<proteinExistence type="predicted"/>
<evidence type="ECO:0000256" key="1">
    <source>
        <dbReference type="SAM" id="Coils"/>
    </source>
</evidence>
<evidence type="ECO:0000313" key="5">
    <source>
        <dbReference type="Proteomes" id="UP000632535"/>
    </source>
</evidence>
<feature type="region of interest" description="Disordered" evidence="2">
    <location>
        <begin position="399"/>
        <end position="430"/>
    </location>
</feature>
<keyword evidence="5" id="KW-1185">Reference proteome</keyword>
<dbReference type="EMBL" id="BMDG01000002">
    <property type="protein sequence ID" value="GGI05569.1"/>
    <property type="molecule type" value="Genomic_DNA"/>
</dbReference>
<feature type="domain" description="DUF4032" evidence="3">
    <location>
        <begin position="231"/>
        <end position="393"/>
    </location>
</feature>
<dbReference type="InterPro" id="IPR025111">
    <property type="entry name" value="DUF4032"/>
</dbReference>
<sequence length="430" mass="48478">METEQLQITSATPDSALLDLPWRLPLADWPTDVLAALPRGISRHVVRFVRLDGRVLAIKEISESVAFREYGLLRQLRKLEIPGVVPLGVVTGRRDDDGEPLEAALVTEHLAFSLPYRAVFSQALRPATATRLIDALAVLLVRLHLVGFYWGDVSLSNTLFRRDAHQFAAYLVDAETGDLHRTLSQGQREYDLDLARTNIIGELMDLAAGELLDDEVDEVGIGDALIARYSELWEALTGVESFASDERWRVAARIERLNDLGFDVGELSITTDIDGTTVRIQPQVVDAGHHSRRLFRLTGLDVQDNQARRLLNDLDSYQAATERQEEDPQLVAHDWLQNVFHPTVRAVPRDLRRKLEPAQLFHEILDHRWFISEQAGHDVPMPETTRSYVEHVLRHRPDEKAILGLAPGEEDPDDVAEPGDPEDDHFHLST</sequence>
<dbReference type="Pfam" id="PF13224">
    <property type="entry name" value="DUF4032"/>
    <property type="match status" value="1"/>
</dbReference>
<dbReference type="GO" id="GO:0016301">
    <property type="term" value="F:kinase activity"/>
    <property type="evidence" value="ECO:0007669"/>
    <property type="project" value="UniProtKB-KW"/>
</dbReference>
<organism evidence="4 5">
    <name type="scientific">Isoptericola cucumis</name>
    <dbReference type="NCBI Taxonomy" id="1776856"/>
    <lineage>
        <taxon>Bacteria</taxon>
        <taxon>Bacillati</taxon>
        <taxon>Actinomycetota</taxon>
        <taxon>Actinomycetes</taxon>
        <taxon>Micrococcales</taxon>
        <taxon>Promicromonosporaceae</taxon>
        <taxon>Isoptericola</taxon>
    </lineage>
</organism>
<name>A0ABQ2B1E7_9MICO</name>
<dbReference type="Pfam" id="PF06293">
    <property type="entry name" value="Kdo"/>
    <property type="match status" value="1"/>
</dbReference>
<feature type="compositionally biased region" description="Acidic residues" evidence="2">
    <location>
        <begin position="408"/>
        <end position="423"/>
    </location>
</feature>
<comment type="caution">
    <text evidence="4">The sequence shown here is derived from an EMBL/GenBank/DDBJ whole genome shotgun (WGS) entry which is preliminary data.</text>
</comment>